<dbReference type="EMBL" id="CP009248">
    <property type="protein sequence ID" value="APT89764.1"/>
    <property type="molecule type" value="Genomic_DNA"/>
</dbReference>
<dbReference type="KEGG" id="csph:CSPHI_00045"/>
<gene>
    <name evidence="1" type="ORF">CSPHI_00045</name>
</gene>
<dbReference type="AlphaFoldDB" id="A0A1L7CVA5"/>
<accession>A0A1L7CVA5</accession>
<reference evidence="1 2" key="1">
    <citation type="submission" date="2014-08" db="EMBL/GenBank/DDBJ databases">
        <title>Complete genome sequence of Corynebacterium sphenisci CECT 5990(T) (=DSM 44792(T)), isolated from healthy wild penguins.</title>
        <authorList>
            <person name="Ruckert C."/>
            <person name="Albersmeier A."/>
            <person name="Winkler A."/>
            <person name="Kalinowski J."/>
        </authorList>
    </citation>
    <scope>NUCLEOTIDE SEQUENCE [LARGE SCALE GENOMIC DNA]</scope>
    <source>
        <strain evidence="1 2">DSM 44792</strain>
    </source>
</reference>
<dbReference type="OrthoDB" id="4428158at2"/>
<dbReference type="Proteomes" id="UP000185469">
    <property type="component" value="Chromosome"/>
</dbReference>
<evidence type="ECO:0000313" key="2">
    <source>
        <dbReference type="Proteomes" id="UP000185469"/>
    </source>
</evidence>
<organism evidence="1 2">
    <name type="scientific">Corynebacterium sphenisci DSM 44792</name>
    <dbReference type="NCBI Taxonomy" id="1437874"/>
    <lineage>
        <taxon>Bacteria</taxon>
        <taxon>Bacillati</taxon>
        <taxon>Actinomycetota</taxon>
        <taxon>Actinomycetes</taxon>
        <taxon>Mycobacteriales</taxon>
        <taxon>Corynebacteriaceae</taxon>
        <taxon>Corynebacterium</taxon>
    </lineage>
</organism>
<sequence>MLTGEDALIAAEEVCAATGARVRDLSALVAAAAVPGTRIGGIPVHRDRAEARAALAEAVARLQPLTGGNDALARVLDRIAFG</sequence>
<name>A0A1L7CVA5_9CORY</name>
<proteinExistence type="predicted"/>
<keyword evidence="2" id="KW-1185">Reference proteome</keyword>
<protein>
    <recommendedName>
        <fullName evidence="3">TetR family transcriptional regulator</fullName>
    </recommendedName>
</protein>
<evidence type="ECO:0000313" key="1">
    <source>
        <dbReference type="EMBL" id="APT89764.1"/>
    </source>
</evidence>
<evidence type="ECO:0008006" key="3">
    <source>
        <dbReference type="Google" id="ProtNLM"/>
    </source>
</evidence>